<name>A0A556AB14_9BURK</name>
<sequence length="292" mass="31452">MKIEAFQTLGSVLQGGSFAMAAEKMRLTPSAVSMQMKQLENYLGQALFDRSGLQVRPTEFAVEVDAVMRPALARLAALRRGHSALVEGRLRIGMIEGLQPALLPPALAWLAHRHPGLQVVPRRGSSVELTNAVKAGQLQAAVVARPKAGRVSGLRWHVLGKRSLMLLLPPGDPAADVGEAVARLDWIRYDRQTVTGQLAGRVVHRLAPDKRSVVELDNIAAVAAMVSAGMGFSVAQVLDDSLLRRYPMRSLPLGPDAPTFDIALVHRKADEDDRLIGALLEALHVAMAQADA</sequence>
<dbReference type="RefSeq" id="WP_143949986.1">
    <property type="nucleotide sequence ID" value="NZ_BAABMB010000003.1"/>
</dbReference>
<dbReference type="PANTHER" id="PTHR30346:SF28">
    <property type="entry name" value="HTH-TYPE TRANSCRIPTIONAL REGULATOR CYNR"/>
    <property type="match status" value="1"/>
</dbReference>
<keyword evidence="3" id="KW-0238">DNA-binding</keyword>
<evidence type="ECO:0000313" key="7">
    <source>
        <dbReference type="Proteomes" id="UP000318405"/>
    </source>
</evidence>
<dbReference type="InterPro" id="IPR036390">
    <property type="entry name" value="WH_DNA-bd_sf"/>
</dbReference>
<dbReference type="AlphaFoldDB" id="A0A556AB14"/>
<dbReference type="PRINTS" id="PR00039">
    <property type="entry name" value="HTHLYSR"/>
</dbReference>
<dbReference type="Pfam" id="PF03466">
    <property type="entry name" value="LysR_substrate"/>
    <property type="match status" value="1"/>
</dbReference>
<evidence type="ECO:0000256" key="3">
    <source>
        <dbReference type="ARBA" id="ARBA00023125"/>
    </source>
</evidence>
<proteinExistence type="inferred from homology"/>
<keyword evidence="4" id="KW-0804">Transcription</keyword>
<comment type="similarity">
    <text evidence="1">Belongs to the LysR transcriptional regulatory family.</text>
</comment>
<accession>A0A556AB14</accession>
<dbReference type="PROSITE" id="PS50931">
    <property type="entry name" value="HTH_LYSR"/>
    <property type="match status" value="1"/>
</dbReference>
<keyword evidence="7" id="KW-1185">Reference proteome</keyword>
<comment type="caution">
    <text evidence="6">The sequence shown here is derived from an EMBL/GenBank/DDBJ whole genome shotgun (WGS) entry which is preliminary data.</text>
</comment>
<dbReference type="InterPro" id="IPR005119">
    <property type="entry name" value="LysR_subst-bd"/>
</dbReference>
<feature type="domain" description="HTH lysR-type" evidence="5">
    <location>
        <begin position="1"/>
        <end position="58"/>
    </location>
</feature>
<gene>
    <name evidence="6" type="ORF">FOZ76_19670</name>
</gene>
<dbReference type="GO" id="GO:0032993">
    <property type="term" value="C:protein-DNA complex"/>
    <property type="evidence" value="ECO:0007669"/>
    <property type="project" value="TreeGrafter"/>
</dbReference>
<dbReference type="GO" id="GO:0003677">
    <property type="term" value="F:DNA binding"/>
    <property type="evidence" value="ECO:0007669"/>
    <property type="project" value="UniProtKB-KW"/>
</dbReference>
<dbReference type="Pfam" id="PF00126">
    <property type="entry name" value="HTH_1"/>
    <property type="match status" value="1"/>
</dbReference>
<dbReference type="OrthoDB" id="8707631at2"/>
<dbReference type="InterPro" id="IPR000847">
    <property type="entry name" value="LysR_HTH_N"/>
</dbReference>
<dbReference type="Proteomes" id="UP000318405">
    <property type="component" value="Unassembled WGS sequence"/>
</dbReference>
<evidence type="ECO:0000256" key="2">
    <source>
        <dbReference type="ARBA" id="ARBA00023015"/>
    </source>
</evidence>
<keyword evidence="2" id="KW-0805">Transcription regulation</keyword>
<dbReference type="InterPro" id="IPR036388">
    <property type="entry name" value="WH-like_DNA-bd_sf"/>
</dbReference>
<dbReference type="PANTHER" id="PTHR30346">
    <property type="entry name" value="TRANSCRIPTIONAL DUAL REGULATOR HCAR-RELATED"/>
    <property type="match status" value="1"/>
</dbReference>
<evidence type="ECO:0000313" key="6">
    <source>
        <dbReference type="EMBL" id="TSH90072.1"/>
    </source>
</evidence>
<evidence type="ECO:0000256" key="1">
    <source>
        <dbReference type="ARBA" id="ARBA00009437"/>
    </source>
</evidence>
<protein>
    <submittedName>
        <fullName evidence="6">LysR family transcriptional regulator</fullName>
    </submittedName>
</protein>
<dbReference type="GO" id="GO:0003700">
    <property type="term" value="F:DNA-binding transcription factor activity"/>
    <property type="evidence" value="ECO:0007669"/>
    <property type="project" value="InterPro"/>
</dbReference>
<organism evidence="6 7">
    <name type="scientific">Verticiella sediminum</name>
    <dbReference type="NCBI Taxonomy" id="1247510"/>
    <lineage>
        <taxon>Bacteria</taxon>
        <taxon>Pseudomonadati</taxon>
        <taxon>Pseudomonadota</taxon>
        <taxon>Betaproteobacteria</taxon>
        <taxon>Burkholderiales</taxon>
        <taxon>Alcaligenaceae</taxon>
        <taxon>Verticiella</taxon>
    </lineage>
</organism>
<dbReference type="EMBL" id="VLTJ01000039">
    <property type="protein sequence ID" value="TSH90072.1"/>
    <property type="molecule type" value="Genomic_DNA"/>
</dbReference>
<dbReference type="Gene3D" id="3.40.190.10">
    <property type="entry name" value="Periplasmic binding protein-like II"/>
    <property type="match status" value="2"/>
</dbReference>
<evidence type="ECO:0000259" key="5">
    <source>
        <dbReference type="PROSITE" id="PS50931"/>
    </source>
</evidence>
<dbReference type="Gene3D" id="1.10.10.10">
    <property type="entry name" value="Winged helix-like DNA-binding domain superfamily/Winged helix DNA-binding domain"/>
    <property type="match status" value="1"/>
</dbReference>
<dbReference type="SUPFAM" id="SSF46785">
    <property type="entry name" value="Winged helix' DNA-binding domain"/>
    <property type="match status" value="1"/>
</dbReference>
<dbReference type="SUPFAM" id="SSF53850">
    <property type="entry name" value="Periplasmic binding protein-like II"/>
    <property type="match status" value="1"/>
</dbReference>
<reference evidence="6 7" key="1">
    <citation type="submission" date="2019-07" db="EMBL/GenBank/DDBJ databases">
        <title>Qingshengfaniella alkalisoli gen. nov., sp. nov., isolated from saline soil.</title>
        <authorList>
            <person name="Xu L."/>
            <person name="Huang X.-X."/>
            <person name="Sun J.-Q."/>
        </authorList>
    </citation>
    <scope>NUCLEOTIDE SEQUENCE [LARGE SCALE GENOMIC DNA]</scope>
    <source>
        <strain evidence="6 7">DSM 27279</strain>
    </source>
</reference>
<evidence type="ECO:0000256" key="4">
    <source>
        <dbReference type="ARBA" id="ARBA00023163"/>
    </source>
</evidence>